<geneLocation type="mitochondrion" evidence="19"/>
<evidence type="ECO:0000256" key="2">
    <source>
        <dbReference type="ARBA" id="ARBA00009025"/>
    </source>
</evidence>
<keyword evidence="9 16" id="KW-0249">Electron transport</keyword>
<accession>U6C0Z0</accession>
<dbReference type="InterPro" id="IPR003918">
    <property type="entry name" value="NADH_UbQ_OxRdtase"/>
</dbReference>
<keyword evidence="10 16" id="KW-1133">Transmembrane helix</keyword>
<feature type="transmembrane region" description="Helical" evidence="16">
    <location>
        <begin position="286"/>
        <end position="304"/>
    </location>
</feature>
<dbReference type="PANTHER" id="PTHR43507">
    <property type="entry name" value="NADH-UBIQUINONE OXIDOREDUCTASE CHAIN 4"/>
    <property type="match status" value="1"/>
</dbReference>
<proteinExistence type="inferred from homology"/>
<keyword evidence="7 16" id="KW-0812">Transmembrane</keyword>
<protein>
    <recommendedName>
        <fullName evidence="4 16">NADH-ubiquinone oxidoreductase chain 4</fullName>
        <ecNumber evidence="3 16">7.1.1.2</ecNumber>
    </recommendedName>
</protein>
<evidence type="ECO:0000256" key="8">
    <source>
        <dbReference type="ARBA" id="ARBA00022967"/>
    </source>
</evidence>
<sequence>MLKILIPTIMLFLITWLSSKKWLWPITTAHSLLIALLSMLWFKWNTDIGWDFSNQYLGIDPLSAPLLILTCWLLPLMILASQNHISTEPIMRQRIYITLLISLQTFLILAFSATELIMFYIMFEATLIPTLIIITRWGNQTERLNAGTYFLFYTLIGSLPLLIALLLMQNDLGSLSMIIIQYPEPLSLSTWADKLWWMACLIAFLVKMPLYGVHLWLPKAHVEAPIAGSMILAAVLLKLGGYGLMRIIVMLNPLTKEMAYPFLILAIWGVIMTSSICLRQTDLKSLIAYSSVSHMGLVAGAIMIQTPWSFAGAITLMIAHGLISSTLFCLANTNYERTHSRTLLLARGIQVMLPLMATWWFITNLANLALPPTPNLMGELLIISSLFNWSNWTILLTGLGVLITAAYSLYMFLMTQRGLASQHLLSLNPSHTREHLLLNLHLIPMLLLIFKPELIWGWTFCYYSLTKTLDCDSKNKS</sequence>
<evidence type="ECO:0000256" key="9">
    <source>
        <dbReference type="ARBA" id="ARBA00022982"/>
    </source>
</evidence>
<dbReference type="InterPro" id="IPR000260">
    <property type="entry name" value="NADH4_N"/>
</dbReference>
<dbReference type="GO" id="GO:0048039">
    <property type="term" value="F:ubiquinone binding"/>
    <property type="evidence" value="ECO:0007669"/>
    <property type="project" value="TreeGrafter"/>
</dbReference>
<dbReference type="GO" id="GO:0042773">
    <property type="term" value="P:ATP synthesis coupled electron transport"/>
    <property type="evidence" value="ECO:0007669"/>
    <property type="project" value="InterPro"/>
</dbReference>
<evidence type="ECO:0000256" key="3">
    <source>
        <dbReference type="ARBA" id="ARBA00012944"/>
    </source>
</evidence>
<evidence type="ECO:0000256" key="11">
    <source>
        <dbReference type="ARBA" id="ARBA00023027"/>
    </source>
</evidence>
<keyword evidence="12 16" id="KW-0830">Ubiquinone</keyword>
<evidence type="ECO:0000256" key="14">
    <source>
        <dbReference type="ARBA" id="ARBA00023136"/>
    </source>
</evidence>
<feature type="transmembrane region" description="Helical" evidence="16">
    <location>
        <begin position="229"/>
        <end position="252"/>
    </location>
</feature>
<comment type="catalytic activity">
    <reaction evidence="15 16">
        <text>a ubiquinone + NADH + 5 H(+)(in) = a ubiquinol + NAD(+) + 4 H(+)(out)</text>
        <dbReference type="Rhea" id="RHEA:29091"/>
        <dbReference type="Rhea" id="RHEA-COMP:9565"/>
        <dbReference type="Rhea" id="RHEA-COMP:9566"/>
        <dbReference type="ChEBI" id="CHEBI:15378"/>
        <dbReference type="ChEBI" id="CHEBI:16389"/>
        <dbReference type="ChEBI" id="CHEBI:17976"/>
        <dbReference type="ChEBI" id="CHEBI:57540"/>
        <dbReference type="ChEBI" id="CHEBI:57945"/>
        <dbReference type="EC" id="7.1.1.2"/>
    </reaction>
</comment>
<comment type="similarity">
    <text evidence="2 16">Belongs to the complex I subunit 4 family.</text>
</comment>
<dbReference type="InterPro" id="IPR010227">
    <property type="entry name" value="NADH_Q_OxRdtase_chainM/4"/>
</dbReference>
<feature type="transmembrane region" description="Helical" evidence="16">
    <location>
        <begin position="117"/>
        <end position="137"/>
    </location>
</feature>
<feature type="transmembrane region" description="Helical" evidence="16">
    <location>
        <begin position="149"/>
        <end position="168"/>
    </location>
</feature>
<keyword evidence="14 16" id="KW-0472">Membrane</keyword>
<dbReference type="InterPro" id="IPR001750">
    <property type="entry name" value="ND/Mrp_TM"/>
</dbReference>
<feature type="transmembrane region" description="Helical" evidence="16">
    <location>
        <begin position="343"/>
        <end position="362"/>
    </location>
</feature>
<evidence type="ECO:0000256" key="13">
    <source>
        <dbReference type="ARBA" id="ARBA00023128"/>
    </source>
</evidence>
<evidence type="ECO:0000256" key="1">
    <source>
        <dbReference type="ARBA" id="ARBA00004225"/>
    </source>
</evidence>
<dbReference type="PRINTS" id="PR01437">
    <property type="entry name" value="NUOXDRDTASE4"/>
</dbReference>
<dbReference type="GO" id="GO:0008137">
    <property type="term" value="F:NADH dehydrogenase (ubiquinone) activity"/>
    <property type="evidence" value="ECO:0007669"/>
    <property type="project" value="UniProtKB-UniRule"/>
</dbReference>
<keyword evidence="6 16" id="KW-0679">Respiratory chain</keyword>
<dbReference type="EMBL" id="AB560492">
    <property type="protein sequence ID" value="BAO02774.1"/>
    <property type="molecule type" value="Genomic_DNA"/>
</dbReference>
<feature type="transmembrane region" description="Helical" evidence="16">
    <location>
        <begin position="21"/>
        <end position="42"/>
    </location>
</feature>
<feature type="transmembrane region" description="Helical" evidence="16">
    <location>
        <begin position="394"/>
        <end position="415"/>
    </location>
</feature>
<feature type="transmembrane region" description="Helical" evidence="16">
    <location>
        <begin position="62"/>
        <end position="81"/>
    </location>
</feature>
<dbReference type="PANTHER" id="PTHR43507:SF20">
    <property type="entry name" value="NADH-UBIQUINONE OXIDOREDUCTASE CHAIN 4"/>
    <property type="match status" value="1"/>
</dbReference>
<feature type="domain" description="NADH:quinone oxidoreductase/Mrp antiporter transmembrane" evidence="17">
    <location>
        <begin position="113"/>
        <end position="403"/>
    </location>
</feature>
<evidence type="ECO:0000256" key="5">
    <source>
        <dbReference type="ARBA" id="ARBA00022448"/>
    </source>
</evidence>
<name>U6C0Z0_9CHON</name>
<feature type="transmembrane region" description="Helical" evidence="16">
    <location>
        <begin position="195"/>
        <end position="217"/>
    </location>
</feature>
<dbReference type="Pfam" id="PF01059">
    <property type="entry name" value="Oxidored_q5_N"/>
    <property type="match status" value="1"/>
</dbReference>
<gene>
    <name evidence="19" type="primary">ND4</name>
</gene>
<dbReference type="Pfam" id="PF00361">
    <property type="entry name" value="Proton_antipo_M"/>
    <property type="match status" value="1"/>
</dbReference>
<feature type="transmembrane region" description="Helical" evidence="16">
    <location>
        <begin position="310"/>
        <end position="331"/>
    </location>
</feature>
<dbReference type="GO" id="GO:0031966">
    <property type="term" value="C:mitochondrial membrane"/>
    <property type="evidence" value="ECO:0007669"/>
    <property type="project" value="UniProtKB-SubCell"/>
</dbReference>
<feature type="transmembrane region" description="Helical" evidence="16">
    <location>
        <begin position="436"/>
        <end position="458"/>
    </location>
</feature>
<evidence type="ECO:0000256" key="16">
    <source>
        <dbReference type="RuleBase" id="RU003297"/>
    </source>
</evidence>
<feature type="transmembrane region" description="Helical" evidence="16">
    <location>
        <begin position="93"/>
        <end position="111"/>
    </location>
</feature>
<keyword evidence="13 16" id="KW-0496">Mitochondrion</keyword>
<evidence type="ECO:0000256" key="12">
    <source>
        <dbReference type="ARBA" id="ARBA00023075"/>
    </source>
</evidence>
<evidence type="ECO:0000256" key="15">
    <source>
        <dbReference type="ARBA" id="ARBA00049551"/>
    </source>
</evidence>
<evidence type="ECO:0000259" key="17">
    <source>
        <dbReference type="Pfam" id="PF00361"/>
    </source>
</evidence>
<evidence type="ECO:0000256" key="10">
    <source>
        <dbReference type="ARBA" id="ARBA00022989"/>
    </source>
</evidence>
<reference evidence="19" key="1">
    <citation type="journal article" date="2013" name="Biomed. Res. Int.">
        <title>Evolutionary relations of hexanchiformes deep-sea sharks elucidated by whole mitochondrial genome sequences.</title>
        <authorList>
            <person name="Tanaka K."/>
            <person name="Shiina T."/>
            <person name="Tomita T."/>
            <person name="Suzuki S."/>
            <person name="Hosomichi K."/>
            <person name="Sano K."/>
            <person name="Doi H."/>
            <person name="Kono A."/>
            <person name="Komiyama T."/>
            <person name="Inoko H."/>
            <person name="Kulski J.K."/>
            <person name="Tanaka S."/>
        </authorList>
    </citation>
    <scope>NUCLEOTIDE SEQUENCE</scope>
</reference>
<evidence type="ECO:0000256" key="7">
    <source>
        <dbReference type="ARBA" id="ARBA00022692"/>
    </source>
</evidence>
<dbReference type="GO" id="GO:0003954">
    <property type="term" value="F:NADH dehydrogenase activity"/>
    <property type="evidence" value="ECO:0007669"/>
    <property type="project" value="TreeGrafter"/>
</dbReference>
<comment type="subcellular location">
    <subcellularLocation>
        <location evidence="1 16">Mitochondrion membrane</location>
        <topology evidence="1 16">Multi-pass membrane protein</topology>
    </subcellularLocation>
</comment>
<keyword evidence="8" id="KW-1278">Translocase</keyword>
<comment type="function">
    <text evidence="16">Core subunit of the mitochondrial membrane respiratory chain NADH dehydrogenase (Complex I) which catalyzes electron transfer from NADH through the respiratory chain, using ubiquinone as an electron acceptor. Essential for the catalytic activity and assembly of complex I.</text>
</comment>
<feature type="transmembrane region" description="Helical" evidence="16">
    <location>
        <begin position="258"/>
        <end position="279"/>
    </location>
</feature>
<keyword evidence="5 16" id="KW-0813">Transport</keyword>
<dbReference type="GO" id="GO:0015990">
    <property type="term" value="P:electron transport coupled proton transport"/>
    <property type="evidence" value="ECO:0007669"/>
    <property type="project" value="TreeGrafter"/>
</dbReference>
<evidence type="ECO:0000256" key="4">
    <source>
        <dbReference type="ARBA" id="ARBA00021006"/>
    </source>
</evidence>
<dbReference type="EC" id="7.1.1.2" evidence="3 16"/>
<dbReference type="NCBIfam" id="TIGR01972">
    <property type="entry name" value="NDH_I_M"/>
    <property type="match status" value="1"/>
</dbReference>
<evidence type="ECO:0000259" key="18">
    <source>
        <dbReference type="Pfam" id="PF01059"/>
    </source>
</evidence>
<organism evidence="19">
    <name type="scientific">Somniosus pacificus</name>
    <name type="common">Pacific sleeper shark</name>
    <dbReference type="NCBI Taxonomy" id="305516"/>
    <lineage>
        <taxon>Eukaryota</taxon>
        <taxon>Metazoa</taxon>
        <taxon>Chordata</taxon>
        <taxon>Craniata</taxon>
        <taxon>Vertebrata</taxon>
        <taxon>Chondrichthyes</taxon>
        <taxon>Elasmobranchii</taxon>
        <taxon>Squalomorphii</taxon>
        <taxon>Squaliformes</taxon>
        <taxon>Somniosidae</taxon>
        <taxon>Somniosus</taxon>
    </lineage>
</organism>
<evidence type="ECO:0000256" key="6">
    <source>
        <dbReference type="ARBA" id="ARBA00022660"/>
    </source>
</evidence>
<keyword evidence="11 16" id="KW-0520">NAD</keyword>
<feature type="domain" description="NADH:ubiquinone oxidoreductase chain 4 N-terminal" evidence="18">
    <location>
        <begin position="1"/>
        <end position="110"/>
    </location>
</feature>
<evidence type="ECO:0000313" key="19">
    <source>
        <dbReference type="EMBL" id="BAO02774.1"/>
    </source>
</evidence>
<dbReference type="AlphaFoldDB" id="U6C0Z0"/>